<dbReference type="SUPFAM" id="SSF101898">
    <property type="entry name" value="NHL repeat"/>
    <property type="match status" value="1"/>
</dbReference>
<name>A0A3A8QXX0_9BACT</name>
<keyword evidence="3" id="KW-0732">Signal</keyword>
<evidence type="ECO:0000313" key="5">
    <source>
        <dbReference type="EMBL" id="RKH72588.1"/>
    </source>
</evidence>
<accession>A0A3A8QXX0</accession>
<dbReference type="EMBL" id="RAWK01000022">
    <property type="protein sequence ID" value="RKH72588.1"/>
    <property type="molecule type" value="Genomic_DNA"/>
</dbReference>
<feature type="domain" description="Carbohydrate-binding module family 96" evidence="4">
    <location>
        <begin position="23"/>
        <end position="169"/>
    </location>
</feature>
<dbReference type="PANTHER" id="PTHR35580">
    <property type="entry name" value="CELL SURFACE GLYCOPROTEIN (S-LAYER PROTEIN)-LIKE PROTEIN"/>
    <property type="match status" value="1"/>
</dbReference>
<dbReference type="Pfam" id="PF24517">
    <property type="entry name" value="CBM96"/>
    <property type="match status" value="1"/>
</dbReference>
<keyword evidence="6" id="KW-1185">Reference proteome</keyword>
<reference evidence="6" key="1">
    <citation type="submission" date="2018-09" db="EMBL/GenBank/DDBJ databases">
        <authorList>
            <person name="Livingstone P.G."/>
            <person name="Whitworth D.E."/>
        </authorList>
    </citation>
    <scope>NUCLEOTIDE SEQUENCE [LARGE SCALE GENOMIC DNA]</scope>
    <source>
        <strain evidence="6">AB050A</strain>
    </source>
</reference>
<gene>
    <name evidence="5" type="ORF">D7W81_05740</name>
</gene>
<comment type="caution">
    <text evidence="5">The sequence shown here is derived from an EMBL/GenBank/DDBJ whole genome shotgun (WGS) entry which is preliminary data.</text>
</comment>
<dbReference type="PANTHER" id="PTHR35580:SF1">
    <property type="entry name" value="PHYTASE-LIKE DOMAIN-CONTAINING PROTEIN"/>
    <property type="match status" value="1"/>
</dbReference>
<protein>
    <submittedName>
        <fullName evidence="5">DNRLRE domain-containing protein</fullName>
    </submittedName>
</protein>
<evidence type="ECO:0000256" key="2">
    <source>
        <dbReference type="ARBA" id="ARBA00022525"/>
    </source>
</evidence>
<evidence type="ECO:0000259" key="4">
    <source>
        <dbReference type="Pfam" id="PF24517"/>
    </source>
</evidence>
<keyword evidence="2" id="KW-0964">Secreted</keyword>
<dbReference type="InterPro" id="IPR052918">
    <property type="entry name" value="Motility_Chemotaxis_Reg"/>
</dbReference>
<dbReference type="GO" id="GO:0005576">
    <property type="term" value="C:extracellular region"/>
    <property type="evidence" value="ECO:0007669"/>
    <property type="project" value="UniProtKB-SubCell"/>
</dbReference>
<proteinExistence type="predicted"/>
<evidence type="ECO:0000256" key="3">
    <source>
        <dbReference type="ARBA" id="ARBA00022729"/>
    </source>
</evidence>
<dbReference type="Proteomes" id="UP000267003">
    <property type="component" value="Unassembled WGS sequence"/>
</dbReference>
<evidence type="ECO:0000313" key="6">
    <source>
        <dbReference type="Proteomes" id="UP000267003"/>
    </source>
</evidence>
<dbReference type="NCBIfam" id="NF033679">
    <property type="entry name" value="DNRLRE_dom"/>
    <property type="match status" value="1"/>
</dbReference>
<dbReference type="AlphaFoldDB" id="A0A3A8QXX0"/>
<organism evidence="5 6">
    <name type="scientific">Corallococcus aberystwythensis</name>
    <dbReference type="NCBI Taxonomy" id="2316722"/>
    <lineage>
        <taxon>Bacteria</taxon>
        <taxon>Pseudomonadati</taxon>
        <taxon>Myxococcota</taxon>
        <taxon>Myxococcia</taxon>
        <taxon>Myxococcales</taxon>
        <taxon>Cystobacterineae</taxon>
        <taxon>Myxococcaceae</taxon>
        <taxon>Corallococcus</taxon>
    </lineage>
</organism>
<sequence length="629" mass="65489">MRSVEAPAVTAACKPREVITEERLEPTYDTYVTQDSPTASHGTSTMLVSDGSPRQDTYLDFRFSVREGFFRARLRLFATDGSTNGPVLYRTSSGWNDSLTWNTRPAPVGGALGNVGEVASGSWVEYDVSSVVTASGAHPFVLIPEGGNGLDFVSKEDARQQLRPVLVLSYSQTVCTYQGTGGELTQTRRQGGAGDERAQALATDSSGAQVVAGVYTGAGSLGGSTFPSQGGLMLGRYRADGTHEWSRAFPQGNAILEVAGVTLTPLGNVLMVGSYSGTPDFGTGPLPASQYGTFIAKFSPAGALTWVRGFTARMVRDGEVEAYPIRANAVATDANGSLIFTGYFLGYANLGGGDLFAGQNSISMEDASAGLFIAKYSWEGNHLWSKAYEGGIGPTTGEALATDSTGHVLLGAQASPKSNGVSALGATNRETPVVARFSPEGTLLWRRPLNGAMGTVTGVAAAPGDAVAFAGQFKKTFVFAGQTVASSHAGEWDGGNVDVMLGVLESAGTDRWARRYGNGIGEWVSAMRVDAQGNFRLAGFAEGPVDLGGGVFGPQYEAGSQTFVAAYAANGAHRWSRSVAPDLYGTPLLGVLPDGTTYFGGTLDGTTFVGPTPVGPSQGADLLLLKLTP</sequence>
<evidence type="ECO:0000256" key="1">
    <source>
        <dbReference type="ARBA" id="ARBA00004613"/>
    </source>
</evidence>
<comment type="subcellular location">
    <subcellularLocation>
        <location evidence="1">Secreted</location>
    </subcellularLocation>
</comment>
<dbReference type="InterPro" id="IPR055372">
    <property type="entry name" value="CBM96"/>
</dbReference>